<protein>
    <submittedName>
        <fullName evidence="1">Uncharacterized protein</fullName>
    </submittedName>
</protein>
<reference evidence="1" key="2">
    <citation type="journal article" date="2024" name="Plant">
        <title>Genomic evolution and insights into agronomic trait innovations of Sesamum species.</title>
        <authorList>
            <person name="Miao H."/>
            <person name="Wang L."/>
            <person name="Qu L."/>
            <person name="Liu H."/>
            <person name="Sun Y."/>
            <person name="Le M."/>
            <person name="Wang Q."/>
            <person name="Wei S."/>
            <person name="Zheng Y."/>
            <person name="Lin W."/>
            <person name="Duan Y."/>
            <person name="Cao H."/>
            <person name="Xiong S."/>
            <person name="Wang X."/>
            <person name="Wei L."/>
            <person name="Li C."/>
            <person name="Ma Q."/>
            <person name="Ju M."/>
            <person name="Zhao R."/>
            <person name="Li G."/>
            <person name="Mu C."/>
            <person name="Tian Q."/>
            <person name="Mei H."/>
            <person name="Zhang T."/>
            <person name="Gao T."/>
            <person name="Zhang H."/>
        </authorList>
    </citation>
    <scope>NUCLEOTIDE SEQUENCE</scope>
    <source>
        <strain evidence="1">G02</strain>
    </source>
</reference>
<reference evidence="1" key="1">
    <citation type="submission" date="2020-06" db="EMBL/GenBank/DDBJ databases">
        <authorList>
            <person name="Li T."/>
            <person name="Hu X."/>
            <person name="Zhang T."/>
            <person name="Song X."/>
            <person name="Zhang H."/>
            <person name="Dai N."/>
            <person name="Sheng W."/>
            <person name="Hou X."/>
            <person name="Wei L."/>
        </authorList>
    </citation>
    <scope>NUCLEOTIDE SEQUENCE</scope>
    <source>
        <strain evidence="1">G02</strain>
        <tissue evidence="1">Leaf</tissue>
    </source>
</reference>
<organism evidence="1">
    <name type="scientific">Sesamum radiatum</name>
    <name type="common">Black benniseed</name>
    <dbReference type="NCBI Taxonomy" id="300843"/>
    <lineage>
        <taxon>Eukaryota</taxon>
        <taxon>Viridiplantae</taxon>
        <taxon>Streptophyta</taxon>
        <taxon>Embryophyta</taxon>
        <taxon>Tracheophyta</taxon>
        <taxon>Spermatophyta</taxon>
        <taxon>Magnoliopsida</taxon>
        <taxon>eudicotyledons</taxon>
        <taxon>Gunneridae</taxon>
        <taxon>Pentapetalae</taxon>
        <taxon>asterids</taxon>
        <taxon>lamiids</taxon>
        <taxon>Lamiales</taxon>
        <taxon>Pedaliaceae</taxon>
        <taxon>Sesamum</taxon>
    </lineage>
</organism>
<comment type="caution">
    <text evidence="1">The sequence shown here is derived from an EMBL/GenBank/DDBJ whole genome shotgun (WGS) entry which is preliminary data.</text>
</comment>
<dbReference type="InterPro" id="IPR004242">
    <property type="entry name" value="Transposase_21"/>
</dbReference>
<sequence length="102" mass="11980">MCHPSNVEAWRHFDRTYPNFAAEPCNVRVGSCTDGFAPHGQYGHLKHLIDVYLEPLIELQNLWHVGVLTQDSARRDIHDACRVDVDRERPNHLWNGVWMEYR</sequence>
<dbReference type="EMBL" id="JACGWJ010000027">
    <property type="protein sequence ID" value="KAL0308830.1"/>
    <property type="molecule type" value="Genomic_DNA"/>
</dbReference>
<accession>A0AAW2KS25</accession>
<name>A0AAW2KS25_SESRA</name>
<dbReference type="Pfam" id="PF02992">
    <property type="entry name" value="Transposase_21"/>
    <property type="match status" value="1"/>
</dbReference>
<dbReference type="AlphaFoldDB" id="A0AAW2KS25"/>
<gene>
    <name evidence="1" type="ORF">Sradi_5825300</name>
</gene>
<proteinExistence type="predicted"/>
<evidence type="ECO:0000313" key="1">
    <source>
        <dbReference type="EMBL" id="KAL0308830.1"/>
    </source>
</evidence>